<keyword evidence="2" id="KW-0012">Acyltransferase</keyword>
<organism evidence="15 16">
    <name type="scientific">Drosophila gunungcola</name>
    <name type="common">fruit fly</name>
    <dbReference type="NCBI Taxonomy" id="103775"/>
    <lineage>
        <taxon>Eukaryota</taxon>
        <taxon>Metazoa</taxon>
        <taxon>Ecdysozoa</taxon>
        <taxon>Arthropoda</taxon>
        <taxon>Hexapoda</taxon>
        <taxon>Insecta</taxon>
        <taxon>Pterygota</taxon>
        <taxon>Neoptera</taxon>
        <taxon>Endopterygota</taxon>
        <taxon>Diptera</taxon>
        <taxon>Brachycera</taxon>
        <taxon>Muscomorpha</taxon>
        <taxon>Ephydroidea</taxon>
        <taxon>Drosophilidae</taxon>
        <taxon>Drosophila</taxon>
        <taxon>Sophophora</taxon>
    </lineage>
</organism>
<gene>
    <name evidence="15" type="ORF">M5D96_013214</name>
</gene>
<dbReference type="FunFam" id="3.40.630.30:FF:000046">
    <property type="entry name" value="Dopamine N-acetyltransferase"/>
    <property type="match status" value="1"/>
</dbReference>
<dbReference type="SUPFAM" id="SSF55729">
    <property type="entry name" value="Acyl-CoA N-acyltransferases (Nat)"/>
    <property type="match status" value="1"/>
</dbReference>
<dbReference type="AlphaFoldDB" id="A0A9Q0BJT8"/>
<comment type="catalytic activity">
    <reaction evidence="11">
        <text>serotonin + hexadecanoyl-CoA = N-hexadecanoyl-serotonin + CoA + H(+)</text>
        <dbReference type="Rhea" id="RHEA:51384"/>
        <dbReference type="ChEBI" id="CHEBI:15378"/>
        <dbReference type="ChEBI" id="CHEBI:57287"/>
        <dbReference type="ChEBI" id="CHEBI:57379"/>
        <dbReference type="ChEBI" id="CHEBI:134059"/>
        <dbReference type="ChEBI" id="CHEBI:350546"/>
    </reaction>
    <physiologicalReaction direction="left-to-right" evidence="11">
        <dbReference type="Rhea" id="RHEA:51385"/>
    </physiologicalReaction>
</comment>
<dbReference type="PROSITE" id="PS51186">
    <property type="entry name" value="GNAT"/>
    <property type="match status" value="1"/>
</dbReference>
<comment type="catalytic activity">
    <reaction evidence="13">
        <text>serotonin + acetyl-CoA = N-acetylserotonin + CoA + H(+)</text>
        <dbReference type="Rhea" id="RHEA:25217"/>
        <dbReference type="ChEBI" id="CHEBI:15378"/>
        <dbReference type="ChEBI" id="CHEBI:17697"/>
        <dbReference type="ChEBI" id="CHEBI:57287"/>
        <dbReference type="ChEBI" id="CHEBI:57288"/>
        <dbReference type="ChEBI" id="CHEBI:350546"/>
        <dbReference type="EC" id="2.3.1.87"/>
    </reaction>
    <physiologicalReaction direction="left-to-right" evidence="13">
        <dbReference type="Rhea" id="RHEA:25218"/>
    </physiologicalReaction>
</comment>
<dbReference type="Gene3D" id="3.40.630.30">
    <property type="match status" value="1"/>
</dbReference>
<dbReference type="CDD" id="cd04301">
    <property type="entry name" value="NAT_SF"/>
    <property type="match status" value="1"/>
</dbReference>
<reference evidence="15" key="1">
    <citation type="journal article" date="2023" name="Genome Biol. Evol.">
        <title>Long-read-based Genome Assembly of Drosophila gunungcola Reveals Fewer Chemosensory Genes in Flower-breeding Species.</title>
        <authorList>
            <person name="Negi A."/>
            <person name="Liao B.Y."/>
            <person name="Yeh S.D."/>
        </authorList>
    </citation>
    <scope>NUCLEOTIDE SEQUENCE</scope>
    <source>
        <strain evidence="15">Sukarami</strain>
    </source>
</reference>
<feature type="domain" description="N-acetyltransferase" evidence="14">
    <location>
        <begin position="17"/>
        <end position="213"/>
    </location>
</feature>
<accession>A0A9Q0BJT8</accession>
<evidence type="ECO:0000256" key="8">
    <source>
        <dbReference type="ARBA" id="ARBA00051284"/>
    </source>
</evidence>
<comment type="catalytic activity">
    <reaction evidence="7">
        <text>serotonin + octadecanoyl-CoA = N-octadecanoyl-serotonin + CoA + H(+)</text>
        <dbReference type="Rhea" id="RHEA:51400"/>
        <dbReference type="ChEBI" id="CHEBI:15378"/>
        <dbReference type="ChEBI" id="CHEBI:57287"/>
        <dbReference type="ChEBI" id="CHEBI:57394"/>
        <dbReference type="ChEBI" id="CHEBI:134065"/>
        <dbReference type="ChEBI" id="CHEBI:350546"/>
    </reaction>
    <physiologicalReaction direction="left-to-right" evidence="7">
        <dbReference type="Rhea" id="RHEA:51401"/>
    </physiologicalReaction>
</comment>
<evidence type="ECO:0000313" key="16">
    <source>
        <dbReference type="Proteomes" id="UP001059596"/>
    </source>
</evidence>
<dbReference type="InterPro" id="IPR016181">
    <property type="entry name" value="Acyl_CoA_acyltransferase"/>
</dbReference>
<evidence type="ECO:0000256" key="3">
    <source>
        <dbReference type="ARBA" id="ARBA00037926"/>
    </source>
</evidence>
<evidence type="ECO:0000256" key="1">
    <source>
        <dbReference type="ARBA" id="ARBA00022679"/>
    </source>
</evidence>
<name>A0A9Q0BJT8_9MUSC</name>
<evidence type="ECO:0000256" key="4">
    <source>
        <dbReference type="ARBA" id="ARBA00038182"/>
    </source>
</evidence>
<dbReference type="GO" id="GO:0004059">
    <property type="term" value="F:aralkylamine N-acetyltransferase activity"/>
    <property type="evidence" value="ECO:0007669"/>
    <property type="project" value="UniProtKB-EC"/>
</dbReference>
<dbReference type="OrthoDB" id="8113373at2759"/>
<dbReference type="Proteomes" id="UP001059596">
    <property type="component" value="Unassembled WGS sequence"/>
</dbReference>
<comment type="pathway">
    <text evidence="3">Aromatic compound metabolism; melatonin biosynthesis; melatonin from serotonin: step 1/2.</text>
</comment>
<keyword evidence="16" id="KW-1185">Reference proteome</keyword>
<dbReference type="EC" id="2.3.1.87" evidence="5"/>
<comment type="similarity">
    <text evidence="4">Belongs to the acetyltransferase family. AANAT subfamily.</text>
</comment>
<evidence type="ECO:0000256" key="12">
    <source>
        <dbReference type="ARBA" id="ARBA00052335"/>
    </source>
</evidence>
<comment type="catalytic activity">
    <reaction evidence="10">
        <text>serotonin + (9Z)-octadecenoyl-CoA = N-(9Z-octadecenoyl)-serotonin + CoA + H(+)</text>
        <dbReference type="Rhea" id="RHEA:51392"/>
        <dbReference type="ChEBI" id="CHEBI:15378"/>
        <dbReference type="ChEBI" id="CHEBI:57287"/>
        <dbReference type="ChEBI" id="CHEBI:57387"/>
        <dbReference type="ChEBI" id="CHEBI:134064"/>
        <dbReference type="ChEBI" id="CHEBI:350546"/>
    </reaction>
    <physiologicalReaction direction="left-to-right" evidence="10">
        <dbReference type="Rhea" id="RHEA:51393"/>
    </physiologicalReaction>
</comment>
<evidence type="ECO:0000313" key="15">
    <source>
        <dbReference type="EMBL" id="KAI8034054.1"/>
    </source>
</evidence>
<comment type="catalytic activity">
    <reaction evidence="6">
        <text>dopamine + (9Z)-octadecenoyl-CoA = N-(9Z-octadecanoyl)-dopamine + CoA + H(+)</text>
        <dbReference type="Rhea" id="RHEA:51380"/>
        <dbReference type="ChEBI" id="CHEBI:15378"/>
        <dbReference type="ChEBI" id="CHEBI:31883"/>
        <dbReference type="ChEBI" id="CHEBI:57287"/>
        <dbReference type="ChEBI" id="CHEBI:57387"/>
        <dbReference type="ChEBI" id="CHEBI:59905"/>
    </reaction>
    <physiologicalReaction direction="left-to-right" evidence="6">
        <dbReference type="Rhea" id="RHEA:51381"/>
    </physiologicalReaction>
</comment>
<evidence type="ECO:0000256" key="5">
    <source>
        <dbReference type="ARBA" id="ARBA00039114"/>
    </source>
</evidence>
<evidence type="ECO:0000256" key="7">
    <source>
        <dbReference type="ARBA" id="ARBA00050849"/>
    </source>
</evidence>
<dbReference type="PANTHER" id="PTHR20905">
    <property type="entry name" value="N-ACETYLTRANSFERASE-RELATED"/>
    <property type="match status" value="1"/>
</dbReference>
<evidence type="ECO:0000256" key="9">
    <source>
        <dbReference type="ARBA" id="ARBA00051711"/>
    </source>
</evidence>
<dbReference type="PANTHER" id="PTHR20905:SF1">
    <property type="entry name" value="AT07410P-RELATED"/>
    <property type="match status" value="1"/>
</dbReference>
<comment type="catalytic activity">
    <reaction evidence="8">
        <text>serotonin + (5Z,8Z,11Z,14Z)-eicosatetraenoyl-CoA = N-[(5Z,8Z,11Z,14Z)-eicosatetraenoyl]-serotonin + CoA + H(+)</text>
        <dbReference type="Rhea" id="RHEA:51396"/>
        <dbReference type="ChEBI" id="CHEBI:15378"/>
        <dbReference type="ChEBI" id="CHEBI:57287"/>
        <dbReference type="ChEBI" id="CHEBI:57368"/>
        <dbReference type="ChEBI" id="CHEBI:132255"/>
        <dbReference type="ChEBI" id="CHEBI:350546"/>
    </reaction>
    <physiologicalReaction direction="left-to-right" evidence="8">
        <dbReference type="Rhea" id="RHEA:51397"/>
    </physiologicalReaction>
</comment>
<comment type="catalytic activity">
    <reaction evidence="9">
        <text>dopamine + acetyl-CoA = N-acetyldopamine + CoA + H(+)</text>
        <dbReference type="Rhea" id="RHEA:51388"/>
        <dbReference type="ChEBI" id="CHEBI:15378"/>
        <dbReference type="ChEBI" id="CHEBI:57287"/>
        <dbReference type="ChEBI" id="CHEBI:57288"/>
        <dbReference type="ChEBI" id="CHEBI:59905"/>
        <dbReference type="ChEBI" id="CHEBI:125678"/>
    </reaction>
    <physiologicalReaction direction="left-to-right" evidence="9">
        <dbReference type="Rhea" id="RHEA:51389"/>
    </physiologicalReaction>
</comment>
<comment type="caution">
    <text evidence="15">The sequence shown here is derived from an EMBL/GenBank/DDBJ whole genome shotgun (WGS) entry which is preliminary data.</text>
</comment>
<dbReference type="EMBL" id="JAMKOV010000085">
    <property type="protein sequence ID" value="KAI8034054.1"/>
    <property type="molecule type" value="Genomic_DNA"/>
</dbReference>
<evidence type="ECO:0000256" key="10">
    <source>
        <dbReference type="ARBA" id="ARBA00051823"/>
    </source>
</evidence>
<dbReference type="InterPro" id="IPR000182">
    <property type="entry name" value="GNAT_dom"/>
</dbReference>
<sequence>MKNWKPEQEQEQEPCDIEVRQVGEGETEELMAFLLVHYYREEPLTAGTSPPEPEAADKEFLLSNVPSGTCFMALQGGRIVAAVVAGPKDAHEPEHVAEEARKHAGGKWGRILHLLSAVESATDVCRRFNVPSSVHVHALGVDPQMRGRNLGARLMEAVAQRARDLGHLLVSVDCTSVYSARLVQRLGYQLVNTLRYVDHLDASGEQVIRPPPPHESVQTFVLHL</sequence>
<evidence type="ECO:0000259" key="14">
    <source>
        <dbReference type="PROSITE" id="PS51186"/>
    </source>
</evidence>
<evidence type="ECO:0000256" key="6">
    <source>
        <dbReference type="ARBA" id="ARBA00050189"/>
    </source>
</evidence>
<dbReference type="Pfam" id="PF00583">
    <property type="entry name" value="Acetyltransf_1"/>
    <property type="match status" value="1"/>
</dbReference>
<comment type="catalytic activity">
    <reaction evidence="12">
        <text>dopamine + hexadecanoyl-CoA = N-hexadecanoyl-dopamine + CoA + H(+)</text>
        <dbReference type="Rhea" id="RHEA:51376"/>
        <dbReference type="ChEBI" id="CHEBI:15378"/>
        <dbReference type="ChEBI" id="CHEBI:57287"/>
        <dbReference type="ChEBI" id="CHEBI:57379"/>
        <dbReference type="ChEBI" id="CHEBI:59905"/>
        <dbReference type="ChEBI" id="CHEBI:134058"/>
    </reaction>
    <physiologicalReaction direction="left-to-right" evidence="12">
        <dbReference type="Rhea" id="RHEA:51377"/>
    </physiologicalReaction>
</comment>
<evidence type="ECO:0000256" key="2">
    <source>
        <dbReference type="ARBA" id="ARBA00023315"/>
    </source>
</evidence>
<proteinExistence type="inferred from homology"/>
<evidence type="ECO:0000256" key="13">
    <source>
        <dbReference type="ARBA" id="ARBA00052491"/>
    </source>
</evidence>
<protein>
    <recommendedName>
        <fullName evidence="5">aralkylamine N-acetyltransferase</fullName>
        <ecNumber evidence="5">2.3.1.87</ecNumber>
    </recommendedName>
</protein>
<evidence type="ECO:0000256" key="11">
    <source>
        <dbReference type="ARBA" id="ARBA00052178"/>
    </source>
</evidence>
<keyword evidence="1" id="KW-0808">Transferase</keyword>